<keyword evidence="2" id="KW-0547">Nucleotide-binding</keyword>
<dbReference type="PANTHER" id="PTHR30258">
    <property type="entry name" value="TYPE II SECRETION SYSTEM PROTEIN GSPE-RELATED"/>
    <property type="match status" value="1"/>
</dbReference>
<dbReference type="InterPro" id="IPR001482">
    <property type="entry name" value="T2SS/T4SS_dom"/>
</dbReference>
<dbReference type="InterPro" id="IPR037257">
    <property type="entry name" value="T2SS_E_N_sf"/>
</dbReference>
<proteinExistence type="inferred from homology"/>
<dbReference type="SUPFAM" id="SSF160246">
    <property type="entry name" value="EspE N-terminal domain-like"/>
    <property type="match status" value="1"/>
</dbReference>
<evidence type="ECO:0000256" key="4">
    <source>
        <dbReference type="SAM" id="MobiDB-lite"/>
    </source>
</evidence>
<comment type="similarity">
    <text evidence="1">Belongs to the GSP E family.</text>
</comment>
<dbReference type="PROSITE" id="PS00662">
    <property type="entry name" value="T2SP_E"/>
    <property type="match status" value="1"/>
</dbReference>
<gene>
    <name evidence="6" type="ORF">DGI_3000</name>
</gene>
<dbReference type="eggNOG" id="COG2804">
    <property type="taxonomic scope" value="Bacteria"/>
</dbReference>
<evidence type="ECO:0000259" key="5">
    <source>
        <dbReference type="PROSITE" id="PS00662"/>
    </source>
</evidence>
<evidence type="ECO:0000313" key="7">
    <source>
        <dbReference type="Proteomes" id="UP000016587"/>
    </source>
</evidence>
<dbReference type="GO" id="GO:0016887">
    <property type="term" value="F:ATP hydrolysis activity"/>
    <property type="evidence" value="ECO:0007669"/>
    <property type="project" value="TreeGrafter"/>
</dbReference>
<dbReference type="STRING" id="1121448.DGI_3000"/>
<reference evidence="6 7" key="1">
    <citation type="journal article" date="2013" name="J. Bacteriol.">
        <title>Roles of HynAB and Ech, the only two hydrogenases found in the model sulfate reducer Desulfovibrio gigas.</title>
        <authorList>
            <person name="Morais-Silva F.O."/>
            <person name="Santos C.I."/>
            <person name="Rodrigues R."/>
            <person name="Pereira I.A."/>
            <person name="Rodrigues-Pousada C."/>
        </authorList>
    </citation>
    <scope>NUCLEOTIDE SEQUENCE [LARGE SCALE GENOMIC DNA]</scope>
    <source>
        <strain evidence="7">ATCC 19364 / DSM 1382 / NCIMB 9332 / VKM B-1759</strain>
    </source>
</reference>
<dbReference type="SMART" id="SM00382">
    <property type="entry name" value="AAA"/>
    <property type="match status" value="1"/>
</dbReference>
<accession>T2GFM7</accession>
<dbReference type="InterPro" id="IPR007831">
    <property type="entry name" value="T2SS_GspE_N"/>
</dbReference>
<evidence type="ECO:0000313" key="6">
    <source>
        <dbReference type="EMBL" id="AGW14722.1"/>
    </source>
</evidence>
<keyword evidence="3" id="KW-0067">ATP-binding</keyword>
<feature type="domain" description="Bacterial type II secretion system protein E" evidence="5">
    <location>
        <begin position="404"/>
        <end position="418"/>
    </location>
</feature>
<evidence type="ECO:0000256" key="3">
    <source>
        <dbReference type="ARBA" id="ARBA00022840"/>
    </source>
</evidence>
<dbReference type="Gene3D" id="3.40.50.300">
    <property type="entry name" value="P-loop containing nucleotide triphosphate hydrolases"/>
    <property type="match status" value="1"/>
</dbReference>
<dbReference type="SUPFAM" id="SSF52540">
    <property type="entry name" value="P-loop containing nucleoside triphosphate hydrolases"/>
    <property type="match status" value="1"/>
</dbReference>
<dbReference type="HOGENOM" id="CLU_013446_10_6_7"/>
<evidence type="ECO:0000256" key="1">
    <source>
        <dbReference type="ARBA" id="ARBA00006611"/>
    </source>
</evidence>
<dbReference type="Pfam" id="PF05157">
    <property type="entry name" value="MshEN"/>
    <property type="match status" value="1"/>
</dbReference>
<dbReference type="PANTHER" id="PTHR30258:SF1">
    <property type="entry name" value="PROTEIN TRANSPORT PROTEIN HOFB HOMOLOG"/>
    <property type="match status" value="1"/>
</dbReference>
<dbReference type="Pfam" id="PF00437">
    <property type="entry name" value="T2SSE"/>
    <property type="match status" value="1"/>
</dbReference>
<dbReference type="InterPro" id="IPR003593">
    <property type="entry name" value="AAA+_ATPase"/>
</dbReference>
<dbReference type="Gene3D" id="3.30.450.90">
    <property type="match status" value="1"/>
</dbReference>
<organism evidence="6 7">
    <name type="scientific">Megalodesulfovibrio gigas (strain ATCC 19364 / DSM 1382 / NCIMB 9332 / VKM B-1759)</name>
    <name type="common">Desulfovibrio gigas</name>
    <dbReference type="NCBI Taxonomy" id="1121448"/>
    <lineage>
        <taxon>Bacteria</taxon>
        <taxon>Pseudomonadati</taxon>
        <taxon>Thermodesulfobacteriota</taxon>
        <taxon>Desulfovibrionia</taxon>
        <taxon>Desulfovibrionales</taxon>
        <taxon>Desulfovibrionaceae</taxon>
        <taxon>Megalodesulfovibrio</taxon>
    </lineage>
</organism>
<dbReference type="CDD" id="cd01129">
    <property type="entry name" value="PulE-GspE-like"/>
    <property type="match status" value="1"/>
</dbReference>
<name>T2GFM7_MEGG1</name>
<protein>
    <submittedName>
        <fullName evidence="6">Putative type II secretion system protein E</fullName>
    </submittedName>
</protein>
<dbReference type="AlphaFoldDB" id="T2GFM7"/>
<evidence type="ECO:0000256" key="2">
    <source>
        <dbReference type="ARBA" id="ARBA00022741"/>
    </source>
</evidence>
<dbReference type="RefSeq" id="WP_021761789.1">
    <property type="nucleotide sequence ID" value="NC_022444.1"/>
</dbReference>
<dbReference type="KEGG" id="dgg:DGI_3000"/>
<dbReference type="Proteomes" id="UP000016587">
    <property type="component" value="Chromosome"/>
</dbReference>
<keyword evidence="7" id="KW-1185">Reference proteome</keyword>
<dbReference type="EMBL" id="CP006585">
    <property type="protein sequence ID" value="AGW14722.1"/>
    <property type="molecule type" value="Genomic_DNA"/>
</dbReference>
<dbReference type="GO" id="GO:0005524">
    <property type="term" value="F:ATP binding"/>
    <property type="evidence" value="ECO:0007669"/>
    <property type="project" value="UniProtKB-KW"/>
</dbReference>
<reference evidence="7" key="2">
    <citation type="submission" date="2013-07" db="EMBL/GenBank/DDBJ databases">
        <authorList>
            <person name="Morais-Silva F.O."/>
            <person name="Rezende A.M."/>
            <person name="Pimentel C."/>
            <person name="Resende D.M."/>
            <person name="Santos C.I."/>
            <person name="Clemente C."/>
            <person name="de Oliveira L.M."/>
            <person name="da Silva S.M."/>
            <person name="Costa D.A."/>
            <person name="Varela-Raposo A."/>
            <person name="Horacio E.C.A."/>
            <person name="Matos M."/>
            <person name="Flores O."/>
            <person name="Ruiz J.C."/>
            <person name="Rodrigues-Pousada C."/>
        </authorList>
    </citation>
    <scope>NUCLEOTIDE SEQUENCE [LARGE SCALE GENOMIC DNA]</scope>
    <source>
        <strain evidence="7">ATCC 19364 / DSM 1382 / NCIMB 9332 / VKM B-1759</strain>
    </source>
</reference>
<dbReference type="PATRIC" id="fig|1121448.10.peg.2962"/>
<dbReference type="Gene3D" id="3.30.300.160">
    <property type="entry name" value="Type II secretion system, protein E, N-terminal domain"/>
    <property type="match status" value="1"/>
</dbReference>
<sequence length="586" mass="65636">MSRPASADIAPPRFRLDPSHTAPATGDRKRLGEMLVEEGLLSTEDLHKALAAHKSYGMKLGQYLIQRNLVDERSIVRLLAKQLRVELFDPELYPPDVSLSQVVPEAVSHKHLLVPIKHTGDMLMLAMMDPTDLNAIDIIGKLTRLYVEPVICTEQEYVSYFYKIYGRMLEGIADVDYDVERPQGAEDSTFTISSLQYMAEDAPIIKLVNSTLVAALERRASDIHIQPRQESILVRFRVDGKLEEAPAPPRQFYLPFISRIKLLSNMDISVSRIPQDGRFTYRTREREISVRTSTMPTIWGEKVVLRLLDQSGDAMDLEQLGLDPREQKIIEVGLKRPYGMLLATGPTGSGKTTLLYALLKRLNTTDVNIVTLEDPVEYRMDSIAQIQLNRKAGMTFASGLRSVLRQDPDVIMVGEIRDLETADIAVRAALTGHKVLSTLHTNNAAETITRLTEMGIEPFLVASTLLVSVAQRLVRRVCTDCCEEFLATPNILKAMQVKTSEQIRIRRAVGCPRCGRTGFKGRIGVYEILEIDQAMQDLILKRASSATIRNTAVEAGKLHTLKQNAAIKVLRGLTTIEEYMSVAFEH</sequence>
<dbReference type="FunFam" id="3.40.50.300:FF:000398">
    <property type="entry name" value="Type IV pilus assembly ATPase PilB"/>
    <property type="match status" value="1"/>
</dbReference>
<dbReference type="GO" id="GO:0005886">
    <property type="term" value="C:plasma membrane"/>
    <property type="evidence" value="ECO:0007669"/>
    <property type="project" value="TreeGrafter"/>
</dbReference>
<dbReference type="InterPro" id="IPR027417">
    <property type="entry name" value="P-loop_NTPase"/>
</dbReference>
<feature type="region of interest" description="Disordered" evidence="4">
    <location>
        <begin position="1"/>
        <end position="27"/>
    </location>
</feature>